<dbReference type="InterPro" id="IPR009057">
    <property type="entry name" value="Homeodomain-like_sf"/>
</dbReference>
<proteinExistence type="predicted"/>
<feature type="non-terminal residue" evidence="1">
    <location>
        <position position="236"/>
    </location>
</feature>
<organism evidence="1">
    <name type="scientific">mine drainage metagenome</name>
    <dbReference type="NCBI Taxonomy" id="410659"/>
    <lineage>
        <taxon>unclassified sequences</taxon>
        <taxon>metagenomes</taxon>
        <taxon>ecological metagenomes</taxon>
    </lineage>
</organism>
<dbReference type="Pfam" id="PF13384">
    <property type="entry name" value="HTH_23"/>
    <property type="match status" value="1"/>
</dbReference>
<evidence type="ECO:0000313" key="1">
    <source>
        <dbReference type="EMBL" id="EQD75850.1"/>
    </source>
</evidence>
<dbReference type="AlphaFoldDB" id="T1D0A2"/>
<sequence>MVYFGLHWSAQLRVAPGIELTDEQEGELTKLARSKRTSVRLAQRAQIVLLAAQGLQNKDIAEQLGIGRVQVGRWRERYLESGLQGIERDLPRGAPPTKVNVQKLVELTTQSKPGAATHWSTRKMAAELGVAPSTVMRHWQAHGLKPHIVRGFKVSRDPKFVEKLEDIVGLYMSPPEHALVLCCDEKSQMQALDRTQPGLPLKKGRAQTMTHDYKRHGTTTLCAALHVLDGQVIGQC</sequence>
<gene>
    <name evidence="1" type="ORF">B1A_03669</name>
</gene>
<dbReference type="InterPro" id="IPR047655">
    <property type="entry name" value="Transpos_IS630-like"/>
</dbReference>
<dbReference type="EMBL" id="AUZX01002688">
    <property type="protein sequence ID" value="EQD75850.1"/>
    <property type="molecule type" value="Genomic_DNA"/>
</dbReference>
<accession>T1D0A2</accession>
<dbReference type="SUPFAM" id="SSF46689">
    <property type="entry name" value="Homeodomain-like"/>
    <property type="match status" value="1"/>
</dbReference>
<name>T1D0A2_9ZZZZ</name>
<protein>
    <submittedName>
        <fullName evidence="1">Integrase catalytic region</fullName>
    </submittedName>
</protein>
<dbReference type="NCBIfam" id="NF033545">
    <property type="entry name" value="transpos_IS630"/>
    <property type="match status" value="1"/>
</dbReference>
<reference evidence="1" key="1">
    <citation type="submission" date="2013-08" db="EMBL/GenBank/DDBJ databases">
        <authorList>
            <person name="Mendez C."/>
            <person name="Richter M."/>
            <person name="Ferrer M."/>
            <person name="Sanchez J."/>
        </authorList>
    </citation>
    <scope>NUCLEOTIDE SEQUENCE</scope>
</reference>
<comment type="caution">
    <text evidence="1">The sequence shown here is derived from an EMBL/GenBank/DDBJ whole genome shotgun (WGS) entry which is preliminary data.</text>
</comment>
<reference evidence="1" key="2">
    <citation type="journal article" date="2014" name="ISME J.">
        <title>Microbial stratification in low pH oxic and suboxic macroscopic growths along an acid mine drainage.</title>
        <authorList>
            <person name="Mendez-Garcia C."/>
            <person name="Mesa V."/>
            <person name="Sprenger R.R."/>
            <person name="Richter M."/>
            <person name="Diez M.S."/>
            <person name="Solano J."/>
            <person name="Bargiela R."/>
            <person name="Golyshina O.V."/>
            <person name="Manteca A."/>
            <person name="Ramos J.L."/>
            <person name="Gallego J.R."/>
            <person name="Llorente I."/>
            <person name="Martins Dos Santos V.A."/>
            <person name="Jensen O.N."/>
            <person name="Pelaez A.I."/>
            <person name="Sanchez J."/>
            <person name="Ferrer M."/>
        </authorList>
    </citation>
    <scope>NUCLEOTIDE SEQUENCE</scope>
</reference>